<dbReference type="AlphaFoldDB" id="A0A1X4G6N0"/>
<evidence type="ECO:0000313" key="2">
    <source>
        <dbReference type="Proteomes" id="UP000192997"/>
    </source>
</evidence>
<protein>
    <submittedName>
        <fullName evidence="1">Uncharacterized protein</fullName>
    </submittedName>
</protein>
<organism evidence="1 2">
    <name type="scientific">Cylindrospermopsis raciborskii CENA303</name>
    <dbReference type="NCBI Taxonomy" id="1170769"/>
    <lineage>
        <taxon>Bacteria</taxon>
        <taxon>Bacillati</taxon>
        <taxon>Cyanobacteriota</taxon>
        <taxon>Cyanophyceae</taxon>
        <taxon>Nostocales</taxon>
        <taxon>Aphanizomenonaceae</taxon>
        <taxon>Cylindrospermopsis</taxon>
    </lineage>
</organism>
<sequence>MAQTRNFISNVDDTGVVKSRVVSQSSHREPLKHLLIGSKKTVISTIHYLHVLGYANATDWSDLTPTGKSGEVMSILVRDIVIN</sequence>
<evidence type="ECO:0000313" key="1">
    <source>
        <dbReference type="EMBL" id="OSO90676.1"/>
    </source>
</evidence>
<reference evidence="2" key="1">
    <citation type="submission" date="2017-04" db="EMBL/GenBank/DDBJ databases">
        <authorList>
            <person name="Abreu V.A."/>
            <person name="Popin R.V."/>
            <person name="Rigonato J."/>
            <person name="Andreote A.P."/>
            <person name="Schaker P.C."/>
            <person name="Hoff-Risseti C."/>
            <person name="Alvarenga D.O."/>
            <person name="Varani A.M."/>
            <person name="Fiore M.F."/>
        </authorList>
    </citation>
    <scope>NUCLEOTIDE SEQUENCE [LARGE SCALE GENOMIC DNA]</scope>
    <source>
        <strain evidence="2">CENA303</strain>
    </source>
</reference>
<comment type="caution">
    <text evidence="1">The sequence shown here is derived from an EMBL/GenBank/DDBJ whole genome shotgun (WGS) entry which is preliminary data.</text>
</comment>
<dbReference type="Proteomes" id="UP000192997">
    <property type="component" value="Unassembled WGS sequence"/>
</dbReference>
<proteinExistence type="predicted"/>
<gene>
    <name evidence="1" type="ORF">B7O87_07565</name>
</gene>
<accession>A0A1X4G6N0</accession>
<name>A0A1X4G6N0_9CYAN</name>
<dbReference type="EMBL" id="NBYN01000042">
    <property type="protein sequence ID" value="OSO90676.1"/>
    <property type="molecule type" value="Genomic_DNA"/>
</dbReference>
<dbReference type="RefSeq" id="WP_009343025.1">
    <property type="nucleotide sequence ID" value="NZ_NBYN01000042.1"/>
</dbReference>